<feature type="compositionally biased region" description="Basic and acidic residues" evidence="8">
    <location>
        <begin position="1"/>
        <end position="11"/>
    </location>
</feature>
<dbReference type="GO" id="GO:0006281">
    <property type="term" value="P:DNA repair"/>
    <property type="evidence" value="ECO:0007669"/>
    <property type="project" value="UniProtKB-KW"/>
</dbReference>
<dbReference type="EMBL" id="UGPB01000001">
    <property type="protein sequence ID" value="STY30104.1"/>
    <property type="molecule type" value="Genomic_DNA"/>
</dbReference>
<dbReference type="OrthoDB" id="9787787at2"/>
<organism evidence="10 11">
    <name type="scientific">Legionella wadsworthii</name>
    <dbReference type="NCBI Taxonomy" id="28088"/>
    <lineage>
        <taxon>Bacteria</taxon>
        <taxon>Pseudomonadati</taxon>
        <taxon>Pseudomonadota</taxon>
        <taxon>Gammaproteobacteria</taxon>
        <taxon>Legionellales</taxon>
        <taxon>Legionellaceae</taxon>
        <taxon>Legionella</taxon>
    </lineage>
</organism>
<evidence type="ECO:0000256" key="5">
    <source>
        <dbReference type="ARBA" id="ARBA00023204"/>
    </source>
</evidence>
<evidence type="ECO:0000259" key="9">
    <source>
        <dbReference type="Pfam" id="PF00717"/>
    </source>
</evidence>
<dbReference type="RefSeq" id="WP_031564399.1">
    <property type="nucleotide sequence ID" value="NZ_CAAAIS010000001.1"/>
</dbReference>
<dbReference type="PRINTS" id="PR00726">
    <property type="entry name" value="LEXASERPTASE"/>
</dbReference>
<keyword evidence="4 7" id="KW-0068">Autocatalytic cleavage</keyword>
<dbReference type="InterPro" id="IPR015927">
    <property type="entry name" value="Peptidase_S24_S26A/B/C"/>
</dbReference>
<keyword evidence="2" id="KW-0227">DNA damage</keyword>
<dbReference type="CDD" id="cd06529">
    <property type="entry name" value="S24_LexA-like"/>
    <property type="match status" value="1"/>
</dbReference>
<gene>
    <name evidence="10" type="primary">umuD_1</name>
    <name evidence="10" type="ORF">NCTC11532_02240</name>
</gene>
<evidence type="ECO:0000313" key="11">
    <source>
        <dbReference type="Proteomes" id="UP000255297"/>
    </source>
</evidence>
<proteinExistence type="inferred from homology"/>
<name>A0A378LSU0_9GAMM</name>
<dbReference type="PANTHER" id="PTHR33516">
    <property type="entry name" value="LEXA REPRESSOR"/>
    <property type="match status" value="1"/>
</dbReference>
<dbReference type="InterPro" id="IPR050077">
    <property type="entry name" value="LexA_repressor"/>
</dbReference>
<evidence type="ECO:0000256" key="8">
    <source>
        <dbReference type="SAM" id="MobiDB-lite"/>
    </source>
</evidence>
<dbReference type="AlphaFoldDB" id="A0A378LSU0"/>
<evidence type="ECO:0000256" key="7">
    <source>
        <dbReference type="RuleBase" id="RU003991"/>
    </source>
</evidence>
<accession>A0A378LSU0</accession>
<evidence type="ECO:0000256" key="1">
    <source>
        <dbReference type="ARBA" id="ARBA00007484"/>
    </source>
</evidence>
<dbReference type="STRING" id="1122170.GCA_000701265_00247"/>
<dbReference type="SUPFAM" id="SSF51306">
    <property type="entry name" value="LexA/Signal peptidase"/>
    <property type="match status" value="1"/>
</dbReference>
<dbReference type="EC" id="3.4.21.-" evidence="10"/>
<keyword evidence="3 7" id="KW-0378">Hydrolase</keyword>
<dbReference type="GO" id="GO:0003677">
    <property type="term" value="F:DNA binding"/>
    <property type="evidence" value="ECO:0007669"/>
    <property type="project" value="InterPro"/>
</dbReference>
<dbReference type="NCBIfam" id="NF007621">
    <property type="entry name" value="PRK10276.1"/>
    <property type="match status" value="1"/>
</dbReference>
<reference evidence="10 11" key="1">
    <citation type="submission" date="2018-06" db="EMBL/GenBank/DDBJ databases">
        <authorList>
            <consortium name="Pathogen Informatics"/>
            <person name="Doyle S."/>
        </authorList>
    </citation>
    <scope>NUCLEOTIDE SEQUENCE [LARGE SCALE GENOMIC DNA]</scope>
    <source>
        <strain evidence="10 11">NCTC11532</strain>
    </source>
</reference>
<keyword evidence="11" id="KW-1185">Reference proteome</keyword>
<protein>
    <submittedName>
        <fullName evidence="10">SOS response transcriptional regulator</fullName>
        <ecNumber evidence="10">3.4.21.-</ecNumber>
    </submittedName>
</protein>
<feature type="region of interest" description="Disordered" evidence="8">
    <location>
        <begin position="1"/>
        <end position="20"/>
    </location>
</feature>
<feature type="domain" description="Peptidase S24/S26A/S26B/S26C" evidence="9">
    <location>
        <begin position="52"/>
        <end position="168"/>
    </location>
</feature>
<evidence type="ECO:0000256" key="4">
    <source>
        <dbReference type="ARBA" id="ARBA00022813"/>
    </source>
</evidence>
<sequence length="176" mass="19321">MSQRGGKREGAGRPLGRGKFGLEPTKAIRIPISRLSEIHALLEKESQNYKLPLYSSKVQAGFPSPGDDYIEKYLDLNQQLIKHPATTFILTATGDSMIGAGIHSGDLLLVDKSLEAQHGKIVIAALNGELTVKRLSKQGARVQLIPENPKYKPIDITEEEDLIICGVVTFVIHRPE</sequence>
<dbReference type="Gene3D" id="2.10.109.10">
    <property type="entry name" value="Umud Fragment, subunit A"/>
    <property type="match status" value="1"/>
</dbReference>
<evidence type="ECO:0000256" key="2">
    <source>
        <dbReference type="ARBA" id="ARBA00022763"/>
    </source>
</evidence>
<dbReference type="GO" id="GO:0006355">
    <property type="term" value="P:regulation of DNA-templated transcription"/>
    <property type="evidence" value="ECO:0007669"/>
    <property type="project" value="InterPro"/>
</dbReference>
<dbReference type="InterPro" id="IPR006197">
    <property type="entry name" value="Peptidase_S24_LexA"/>
</dbReference>
<dbReference type="InterPro" id="IPR039418">
    <property type="entry name" value="LexA-like"/>
</dbReference>
<dbReference type="InterPro" id="IPR036286">
    <property type="entry name" value="LexA/Signal_pep-like_sf"/>
</dbReference>
<dbReference type="PANTHER" id="PTHR33516:SF2">
    <property type="entry name" value="LEXA REPRESSOR-RELATED"/>
    <property type="match status" value="1"/>
</dbReference>
<evidence type="ECO:0000313" key="10">
    <source>
        <dbReference type="EMBL" id="STY30104.1"/>
    </source>
</evidence>
<dbReference type="GO" id="GO:0009432">
    <property type="term" value="P:SOS response"/>
    <property type="evidence" value="ECO:0007669"/>
    <property type="project" value="UniProtKB-KW"/>
</dbReference>
<dbReference type="GO" id="GO:0016787">
    <property type="term" value="F:hydrolase activity"/>
    <property type="evidence" value="ECO:0007669"/>
    <property type="project" value="UniProtKB-KW"/>
</dbReference>
<keyword evidence="6" id="KW-0742">SOS response</keyword>
<dbReference type="Pfam" id="PF00717">
    <property type="entry name" value="Peptidase_S24"/>
    <property type="match status" value="1"/>
</dbReference>
<dbReference type="Proteomes" id="UP000255297">
    <property type="component" value="Unassembled WGS sequence"/>
</dbReference>
<evidence type="ECO:0000256" key="6">
    <source>
        <dbReference type="ARBA" id="ARBA00023236"/>
    </source>
</evidence>
<comment type="similarity">
    <text evidence="1 7">Belongs to the peptidase S24 family.</text>
</comment>
<evidence type="ECO:0000256" key="3">
    <source>
        <dbReference type="ARBA" id="ARBA00022801"/>
    </source>
</evidence>
<keyword evidence="5" id="KW-0234">DNA repair</keyword>